<reference evidence="2" key="1">
    <citation type="submission" date="2019-01" db="EMBL/GenBank/DDBJ databases">
        <title>Gri0909 isolated from a small marine red alga.</title>
        <authorList>
            <person name="Kim J."/>
            <person name="Jeong S.E."/>
            <person name="Jeon C.O."/>
        </authorList>
    </citation>
    <scope>NUCLEOTIDE SEQUENCE [LARGE SCALE GENOMIC DNA]</scope>
    <source>
        <strain evidence="2">Gri0909</strain>
    </source>
</reference>
<dbReference type="RefSeq" id="WP_127764027.1">
    <property type="nucleotide sequence ID" value="NZ_SADE01000001.1"/>
</dbReference>
<evidence type="ECO:0000313" key="1">
    <source>
        <dbReference type="EMBL" id="RVU38654.1"/>
    </source>
</evidence>
<sequence>MLALVTACQTTAGGPPRDEWVKVPKDLLRLQVADDFYAKRIDALGSEAEVAWLTAKGNQKYFERLTFRGPSYLMSLHLRMLPTGWYWTVPESAIGLQGDLGIFYDWALGDVDLAGISVVQTGFPRSFYARFTSKGRDCAGVMIASRVAGLSNSFQNTIVGFLCASAGSASSLSDDTIRAMIFAVSINDPYYNGDGFSDEQIEYFKGQQKGIVLYRPNFVPGQG</sequence>
<dbReference type="Proteomes" id="UP000287447">
    <property type="component" value="Unassembled WGS sequence"/>
</dbReference>
<name>A0A437QVT8_9PROT</name>
<organism evidence="1 2">
    <name type="scientific">Hwanghaeella grinnelliae</name>
    <dbReference type="NCBI Taxonomy" id="2500179"/>
    <lineage>
        <taxon>Bacteria</taxon>
        <taxon>Pseudomonadati</taxon>
        <taxon>Pseudomonadota</taxon>
        <taxon>Alphaproteobacteria</taxon>
        <taxon>Rhodospirillales</taxon>
        <taxon>Rhodospirillaceae</taxon>
        <taxon>Hwanghaeella</taxon>
    </lineage>
</organism>
<proteinExistence type="predicted"/>
<protein>
    <submittedName>
        <fullName evidence="1">Uncharacterized protein</fullName>
    </submittedName>
</protein>
<comment type="caution">
    <text evidence="1">The sequence shown here is derived from an EMBL/GenBank/DDBJ whole genome shotgun (WGS) entry which is preliminary data.</text>
</comment>
<dbReference type="AlphaFoldDB" id="A0A437QVT8"/>
<dbReference type="OrthoDB" id="143059at2"/>
<gene>
    <name evidence="1" type="ORF">EOI86_05095</name>
</gene>
<dbReference type="EMBL" id="SADE01000001">
    <property type="protein sequence ID" value="RVU38654.1"/>
    <property type="molecule type" value="Genomic_DNA"/>
</dbReference>
<accession>A0A437QVT8</accession>
<evidence type="ECO:0000313" key="2">
    <source>
        <dbReference type="Proteomes" id="UP000287447"/>
    </source>
</evidence>
<keyword evidence="2" id="KW-1185">Reference proteome</keyword>